<sequence>MVPPPPTPGRAVRALVLLVVRARYHRFLQRFWRRQSGLLHIFTICIKTRPDENLGEAHAMRFVASHTSIPVPKVYYAFTYKGSSYIVMRHIKGQMAGYGWRSRTQESKTQILNQLRRMIGELRSVPHLERAGVSSIDGGPFYDCRLPFGLYWGPYATVREFHEALVDGMDLDTDYTVDPDLSELFDFYRQAGNELILTHGDLSSFNILVRGDAVVRILDWETAGWFPAYWEYTCAKNVNPQNTFWADEVDKFLAPMPDELKIETIRRKYFSDF</sequence>
<dbReference type="SUPFAM" id="SSF56112">
    <property type="entry name" value="Protein kinase-like (PK-like)"/>
    <property type="match status" value="1"/>
</dbReference>
<dbReference type="Gene3D" id="3.90.1200.10">
    <property type="match status" value="1"/>
</dbReference>
<dbReference type="InterPro" id="IPR002575">
    <property type="entry name" value="Aminoglycoside_PTrfase"/>
</dbReference>
<keyword evidence="3" id="KW-1185">Reference proteome</keyword>
<dbReference type="InterPro" id="IPR051678">
    <property type="entry name" value="AGP_Transferase"/>
</dbReference>
<evidence type="ECO:0000313" key="3">
    <source>
        <dbReference type="Proteomes" id="UP001498421"/>
    </source>
</evidence>
<dbReference type="PANTHER" id="PTHR21310">
    <property type="entry name" value="AMINOGLYCOSIDE PHOSPHOTRANSFERASE-RELATED-RELATED"/>
    <property type="match status" value="1"/>
</dbReference>
<organism evidence="2 3">
    <name type="scientific">Neonectria magnoliae</name>
    <dbReference type="NCBI Taxonomy" id="2732573"/>
    <lineage>
        <taxon>Eukaryota</taxon>
        <taxon>Fungi</taxon>
        <taxon>Dikarya</taxon>
        <taxon>Ascomycota</taxon>
        <taxon>Pezizomycotina</taxon>
        <taxon>Sordariomycetes</taxon>
        <taxon>Hypocreomycetidae</taxon>
        <taxon>Hypocreales</taxon>
        <taxon>Nectriaceae</taxon>
        <taxon>Neonectria</taxon>
    </lineage>
</organism>
<feature type="domain" description="Aminoglycoside phosphotransferase" evidence="1">
    <location>
        <begin position="50"/>
        <end position="243"/>
    </location>
</feature>
<gene>
    <name evidence="2" type="ORF">QQZ08_011832</name>
</gene>
<accession>A0ABR1H7N4</accession>
<dbReference type="CDD" id="cd05120">
    <property type="entry name" value="APH_ChoK_like"/>
    <property type="match status" value="1"/>
</dbReference>
<name>A0ABR1H7N4_9HYPO</name>
<dbReference type="EMBL" id="JAZAVK010000197">
    <property type="protein sequence ID" value="KAK7416914.1"/>
    <property type="molecule type" value="Genomic_DNA"/>
</dbReference>
<protein>
    <recommendedName>
        <fullName evidence="1">Aminoglycoside phosphotransferase domain-containing protein</fullName>
    </recommendedName>
</protein>
<proteinExistence type="predicted"/>
<dbReference type="Pfam" id="PF01636">
    <property type="entry name" value="APH"/>
    <property type="match status" value="1"/>
</dbReference>
<dbReference type="Proteomes" id="UP001498421">
    <property type="component" value="Unassembled WGS sequence"/>
</dbReference>
<dbReference type="InterPro" id="IPR011009">
    <property type="entry name" value="Kinase-like_dom_sf"/>
</dbReference>
<evidence type="ECO:0000313" key="2">
    <source>
        <dbReference type="EMBL" id="KAK7416914.1"/>
    </source>
</evidence>
<evidence type="ECO:0000259" key="1">
    <source>
        <dbReference type="Pfam" id="PF01636"/>
    </source>
</evidence>
<dbReference type="PANTHER" id="PTHR21310:SF55">
    <property type="entry name" value="AMINOGLYCOSIDE PHOSPHOTRANSFERASE DOMAIN-CONTAINING PROTEIN"/>
    <property type="match status" value="1"/>
</dbReference>
<comment type="caution">
    <text evidence="2">The sequence shown here is derived from an EMBL/GenBank/DDBJ whole genome shotgun (WGS) entry which is preliminary data.</text>
</comment>
<reference evidence="2 3" key="1">
    <citation type="journal article" date="2025" name="Microbiol. Resour. Announc.">
        <title>Draft genome sequences for Neonectria magnoliae and Neonectria punicea, canker pathogens of Liriodendron tulipifera and Acer saccharum in West Virginia.</title>
        <authorList>
            <person name="Petronek H.M."/>
            <person name="Kasson M.T."/>
            <person name="Metheny A.M."/>
            <person name="Stauder C.M."/>
            <person name="Lovett B."/>
            <person name="Lynch S.C."/>
            <person name="Garnas J.R."/>
            <person name="Kasson L.R."/>
            <person name="Stajich J.E."/>
        </authorList>
    </citation>
    <scope>NUCLEOTIDE SEQUENCE [LARGE SCALE GENOMIC DNA]</scope>
    <source>
        <strain evidence="2 3">NRRL 64651</strain>
    </source>
</reference>